<protein>
    <recommendedName>
        <fullName evidence="4">HAT C-terminal dimerisation domain-containing protein</fullName>
    </recommendedName>
</protein>
<accession>A0ABQ7K0B7</accession>
<reference evidence="5 6" key="1">
    <citation type="journal article" date="2020" name="Fungal Divers.">
        <title>Resolving the Mortierellaceae phylogeny through synthesis of multi-gene phylogenetics and phylogenomics.</title>
        <authorList>
            <person name="Vandepol N."/>
            <person name="Liber J."/>
            <person name="Desiro A."/>
            <person name="Na H."/>
            <person name="Kennedy M."/>
            <person name="Barry K."/>
            <person name="Grigoriev I.V."/>
            <person name="Miller A.N."/>
            <person name="O'Donnell K."/>
            <person name="Stajich J.E."/>
            <person name="Bonito G."/>
        </authorList>
    </citation>
    <scope>NUCLEOTIDE SEQUENCE [LARGE SCALE GENOMIC DNA]</scope>
    <source>
        <strain evidence="5 6">AD045</strain>
    </source>
</reference>
<dbReference type="Proteomes" id="UP001194696">
    <property type="component" value="Unassembled WGS sequence"/>
</dbReference>
<sequence length="336" mass="37172">MFQRFTPAPTLPITLEFEYRSIELGLVALSTGLKTNSTLTTLIVSHNSIEDRGAKLISEALKTNVTLTTLSLKENEVTLIGAQALSEALKTNSTLTTLDLEGNLILDHGAEVLSVALKINSTLTTLDLQHNEIRDNGAQALSDALKTNSTLITLNLSYNLIQPNGAQALSEALKTNSTLITLNLGTNCIYFKERAMTTLINELVKDYKKQDRDGVLRLADFAPTGWAKLVMYQQHVAKLSAKNELDEFKDNPHLFWKKHKGLHDDVAAVARRFLCIQSTSCEAERVFSKAGYLTTNRKSNLSTTHLRHILFSNSMTKALTALQKEREKVKDIATTA</sequence>
<dbReference type="Gene3D" id="3.80.10.10">
    <property type="entry name" value="Ribonuclease Inhibitor"/>
    <property type="match status" value="2"/>
</dbReference>
<comment type="caution">
    <text evidence="5">The sequence shown here is derived from an EMBL/GenBank/DDBJ whole genome shotgun (WGS) entry which is preliminary data.</text>
</comment>
<dbReference type="Pfam" id="PF13516">
    <property type="entry name" value="LRR_6"/>
    <property type="match status" value="5"/>
</dbReference>
<dbReference type="InterPro" id="IPR027038">
    <property type="entry name" value="RanGap"/>
</dbReference>
<keyword evidence="2" id="KW-0433">Leucine-rich repeat</keyword>
<evidence type="ECO:0000313" key="5">
    <source>
        <dbReference type="EMBL" id="KAG0288250.1"/>
    </source>
</evidence>
<proteinExistence type="predicted"/>
<keyword evidence="3" id="KW-0677">Repeat</keyword>
<evidence type="ECO:0000256" key="3">
    <source>
        <dbReference type="ARBA" id="ARBA00022737"/>
    </source>
</evidence>
<dbReference type="PANTHER" id="PTHR24113:SF12">
    <property type="entry name" value="RAN GTPASE-ACTIVATING PROTEIN 1"/>
    <property type="match status" value="1"/>
</dbReference>
<name>A0ABQ7K0B7_9FUNG</name>
<keyword evidence="6" id="KW-1185">Reference proteome</keyword>
<evidence type="ECO:0000256" key="1">
    <source>
        <dbReference type="ARBA" id="ARBA00022468"/>
    </source>
</evidence>
<dbReference type="EMBL" id="JAAAIM010000424">
    <property type="protein sequence ID" value="KAG0288250.1"/>
    <property type="molecule type" value="Genomic_DNA"/>
</dbReference>
<gene>
    <name evidence="5" type="ORF">BGZ96_007954</name>
</gene>
<dbReference type="Pfam" id="PF05699">
    <property type="entry name" value="Dimer_Tnp_hAT"/>
    <property type="match status" value="1"/>
</dbReference>
<evidence type="ECO:0000259" key="4">
    <source>
        <dbReference type="Pfam" id="PF05699"/>
    </source>
</evidence>
<dbReference type="InterPro" id="IPR012337">
    <property type="entry name" value="RNaseH-like_sf"/>
</dbReference>
<keyword evidence="1" id="KW-0343">GTPase activation</keyword>
<dbReference type="InterPro" id="IPR008906">
    <property type="entry name" value="HATC_C_dom"/>
</dbReference>
<dbReference type="InterPro" id="IPR032675">
    <property type="entry name" value="LRR_dom_sf"/>
</dbReference>
<evidence type="ECO:0000313" key="6">
    <source>
        <dbReference type="Proteomes" id="UP001194696"/>
    </source>
</evidence>
<feature type="domain" description="HAT C-terminal dimerisation" evidence="4">
    <location>
        <begin position="250"/>
        <end position="314"/>
    </location>
</feature>
<dbReference type="SMART" id="SM00368">
    <property type="entry name" value="LRR_RI"/>
    <property type="match status" value="5"/>
</dbReference>
<evidence type="ECO:0000256" key="2">
    <source>
        <dbReference type="ARBA" id="ARBA00022614"/>
    </source>
</evidence>
<dbReference type="SUPFAM" id="SSF53098">
    <property type="entry name" value="Ribonuclease H-like"/>
    <property type="match status" value="1"/>
</dbReference>
<dbReference type="InterPro" id="IPR001611">
    <property type="entry name" value="Leu-rich_rpt"/>
</dbReference>
<dbReference type="SUPFAM" id="SSF52047">
    <property type="entry name" value="RNI-like"/>
    <property type="match status" value="1"/>
</dbReference>
<dbReference type="PANTHER" id="PTHR24113">
    <property type="entry name" value="RAN GTPASE-ACTIVATING PROTEIN 1"/>
    <property type="match status" value="1"/>
</dbReference>
<organism evidence="5 6">
    <name type="scientific">Linnemannia gamsii</name>
    <dbReference type="NCBI Taxonomy" id="64522"/>
    <lineage>
        <taxon>Eukaryota</taxon>
        <taxon>Fungi</taxon>
        <taxon>Fungi incertae sedis</taxon>
        <taxon>Mucoromycota</taxon>
        <taxon>Mortierellomycotina</taxon>
        <taxon>Mortierellomycetes</taxon>
        <taxon>Mortierellales</taxon>
        <taxon>Mortierellaceae</taxon>
        <taxon>Linnemannia</taxon>
    </lineage>
</organism>